<feature type="region of interest" description="Disordered" evidence="1">
    <location>
        <begin position="41"/>
        <end position="79"/>
    </location>
</feature>
<sequence length="113" mass="12632">MNTQTFAIGTKRLIVGLLAISALGAIALPVRADEAIIQESRQESINTGEGNTSVQNSNQESRIRNSRDGYRRYDDDSTGVVQTNDQFCDQLGEDNVCAQNTDQRTNIRQRRDR</sequence>
<dbReference type="Proteomes" id="UP000320055">
    <property type="component" value="Unassembled WGS sequence"/>
</dbReference>
<dbReference type="RefSeq" id="WP_144865445.1">
    <property type="nucleotide sequence ID" value="NZ_LR213793.1"/>
</dbReference>
<dbReference type="EMBL" id="CAACVJ010000257">
    <property type="protein sequence ID" value="VEP15370.1"/>
    <property type="molecule type" value="Genomic_DNA"/>
</dbReference>
<keyword evidence="3" id="KW-1185">Reference proteome</keyword>
<feature type="compositionally biased region" description="Polar residues" evidence="1">
    <location>
        <begin position="43"/>
        <end position="60"/>
    </location>
</feature>
<dbReference type="OrthoDB" id="583044at2"/>
<feature type="compositionally biased region" description="Basic and acidic residues" evidence="1">
    <location>
        <begin position="61"/>
        <end position="75"/>
    </location>
</feature>
<evidence type="ECO:0000256" key="1">
    <source>
        <dbReference type="SAM" id="MobiDB-lite"/>
    </source>
</evidence>
<reference evidence="2 3" key="1">
    <citation type="submission" date="2019-01" db="EMBL/GenBank/DDBJ databases">
        <authorList>
            <person name="Brito A."/>
        </authorList>
    </citation>
    <scope>NUCLEOTIDE SEQUENCE [LARGE SCALE GENOMIC DNA]</scope>
    <source>
        <strain evidence="2">1</strain>
    </source>
</reference>
<name>A0A563VVD6_9CYAN</name>
<evidence type="ECO:0000313" key="3">
    <source>
        <dbReference type="Proteomes" id="UP000320055"/>
    </source>
</evidence>
<gene>
    <name evidence="2" type="ORF">H1P_330019</name>
</gene>
<protein>
    <submittedName>
        <fullName evidence="2">Uncharacterized protein</fullName>
    </submittedName>
</protein>
<evidence type="ECO:0000313" key="2">
    <source>
        <dbReference type="EMBL" id="VEP15370.1"/>
    </source>
</evidence>
<organism evidence="2 3">
    <name type="scientific">Hyella patelloides LEGE 07179</name>
    <dbReference type="NCBI Taxonomy" id="945734"/>
    <lineage>
        <taxon>Bacteria</taxon>
        <taxon>Bacillati</taxon>
        <taxon>Cyanobacteriota</taxon>
        <taxon>Cyanophyceae</taxon>
        <taxon>Pleurocapsales</taxon>
        <taxon>Hyellaceae</taxon>
        <taxon>Hyella</taxon>
    </lineage>
</organism>
<proteinExistence type="predicted"/>
<accession>A0A563VVD6</accession>
<dbReference type="AlphaFoldDB" id="A0A563VVD6"/>